<dbReference type="EMBL" id="JAVDYG010000001">
    <property type="protein sequence ID" value="MDR7361453.1"/>
    <property type="molecule type" value="Genomic_DNA"/>
</dbReference>
<evidence type="ECO:0000313" key="4">
    <source>
        <dbReference type="Proteomes" id="UP001183648"/>
    </source>
</evidence>
<evidence type="ECO:0000256" key="1">
    <source>
        <dbReference type="SAM" id="MobiDB-lite"/>
    </source>
</evidence>
<gene>
    <name evidence="3" type="ORF">J2S63_001006</name>
</gene>
<organism evidence="3 4">
    <name type="scientific">Nocardioides marmoribigeumensis</name>
    <dbReference type="NCBI Taxonomy" id="433649"/>
    <lineage>
        <taxon>Bacteria</taxon>
        <taxon>Bacillati</taxon>
        <taxon>Actinomycetota</taxon>
        <taxon>Actinomycetes</taxon>
        <taxon>Propionibacteriales</taxon>
        <taxon>Nocardioidaceae</taxon>
        <taxon>Nocardioides</taxon>
    </lineage>
</organism>
<name>A0ABU2BUM6_9ACTN</name>
<keyword evidence="2" id="KW-1133">Transmembrane helix</keyword>
<feature type="region of interest" description="Disordered" evidence="1">
    <location>
        <begin position="1"/>
        <end position="23"/>
    </location>
</feature>
<feature type="transmembrane region" description="Helical" evidence="2">
    <location>
        <begin position="25"/>
        <end position="53"/>
    </location>
</feature>
<comment type="caution">
    <text evidence="3">The sequence shown here is derived from an EMBL/GenBank/DDBJ whole genome shotgun (WGS) entry which is preliminary data.</text>
</comment>
<accession>A0ABU2BUM6</accession>
<protein>
    <submittedName>
        <fullName evidence="3">Flp pilus assembly protein TadG</fullName>
    </submittedName>
</protein>
<keyword evidence="4" id="KW-1185">Reference proteome</keyword>
<sequence length="166" mass="17592">MNARTHLRGHREGGRRTSRRRDQQGVAAVEAGLISALLSPLMIGVLAYGQYFWQAQRDAVEPQVDQAAVYGAFTSCESLRTLLRDTVAANANKATAASSGTTGVDASDVTAQIVDFVPHQLGVDVKLSVKVSVAQSAMSGLLPNDGEVVSDTSVHLDNVRLDVQAC</sequence>
<feature type="compositionally biased region" description="Basic and acidic residues" evidence="1">
    <location>
        <begin position="10"/>
        <end position="23"/>
    </location>
</feature>
<keyword evidence="2" id="KW-0812">Transmembrane</keyword>
<dbReference type="Proteomes" id="UP001183648">
    <property type="component" value="Unassembled WGS sequence"/>
</dbReference>
<keyword evidence="2" id="KW-0472">Membrane</keyword>
<proteinExistence type="predicted"/>
<dbReference type="RefSeq" id="WP_310299439.1">
    <property type="nucleotide sequence ID" value="NZ_BAAAPS010000007.1"/>
</dbReference>
<evidence type="ECO:0000256" key="2">
    <source>
        <dbReference type="SAM" id="Phobius"/>
    </source>
</evidence>
<evidence type="ECO:0000313" key="3">
    <source>
        <dbReference type="EMBL" id="MDR7361453.1"/>
    </source>
</evidence>
<reference evidence="3 4" key="1">
    <citation type="submission" date="2023-07" db="EMBL/GenBank/DDBJ databases">
        <title>Sequencing the genomes of 1000 actinobacteria strains.</title>
        <authorList>
            <person name="Klenk H.-P."/>
        </authorList>
    </citation>
    <scope>NUCLEOTIDE SEQUENCE [LARGE SCALE GENOMIC DNA]</scope>
    <source>
        <strain evidence="3 4">DSM 19426</strain>
    </source>
</reference>